<gene>
    <name evidence="1" type="ORF">Patl1_22656</name>
</gene>
<organism evidence="1 2">
    <name type="scientific">Pistacia atlantica</name>
    <dbReference type="NCBI Taxonomy" id="434234"/>
    <lineage>
        <taxon>Eukaryota</taxon>
        <taxon>Viridiplantae</taxon>
        <taxon>Streptophyta</taxon>
        <taxon>Embryophyta</taxon>
        <taxon>Tracheophyta</taxon>
        <taxon>Spermatophyta</taxon>
        <taxon>Magnoliopsida</taxon>
        <taxon>eudicotyledons</taxon>
        <taxon>Gunneridae</taxon>
        <taxon>Pentapetalae</taxon>
        <taxon>rosids</taxon>
        <taxon>malvids</taxon>
        <taxon>Sapindales</taxon>
        <taxon>Anacardiaceae</taxon>
        <taxon>Pistacia</taxon>
    </lineage>
</organism>
<name>A0ACC0ZYB9_9ROSI</name>
<dbReference type="EMBL" id="CM047909">
    <property type="protein sequence ID" value="KAJ0079998.1"/>
    <property type="molecule type" value="Genomic_DNA"/>
</dbReference>
<reference evidence="2" key="1">
    <citation type="journal article" date="2023" name="G3 (Bethesda)">
        <title>Genome assembly and association tests identify interacting loci associated with vigor, precocity, and sex in interspecific pistachio rootstocks.</title>
        <authorList>
            <person name="Palmer W."/>
            <person name="Jacygrad E."/>
            <person name="Sagayaradj S."/>
            <person name="Cavanaugh K."/>
            <person name="Han R."/>
            <person name="Bertier L."/>
            <person name="Beede B."/>
            <person name="Kafkas S."/>
            <person name="Golino D."/>
            <person name="Preece J."/>
            <person name="Michelmore R."/>
        </authorList>
    </citation>
    <scope>NUCLEOTIDE SEQUENCE [LARGE SCALE GENOMIC DNA]</scope>
</reference>
<keyword evidence="2" id="KW-1185">Reference proteome</keyword>
<evidence type="ECO:0000313" key="1">
    <source>
        <dbReference type="EMBL" id="KAJ0079998.1"/>
    </source>
</evidence>
<comment type="caution">
    <text evidence="1">The sequence shown here is derived from an EMBL/GenBank/DDBJ whole genome shotgun (WGS) entry which is preliminary data.</text>
</comment>
<evidence type="ECO:0000313" key="2">
    <source>
        <dbReference type="Proteomes" id="UP001164250"/>
    </source>
</evidence>
<sequence length="81" mass="9978">MFMQKLMEKNKILTGNWSSKLTSLVREIETRAWLFWFSLISKKCRRQNYVNFTDFIFYFFILFLQVKLHWNIPIYLCNLGN</sequence>
<accession>A0ACC0ZYB9</accession>
<proteinExistence type="predicted"/>
<dbReference type="Proteomes" id="UP001164250">
    <property type="component" value="Chromosome 13"/>
</dbReference>
<protein>
    <submittedName>
        <fullName evidence="1">Uncharacterized protein</fullName>
    </submittedName>
</protein>